<evidence type="ECO:0000259" key="6">
    <source>
        <dbReference type="PROSITE" id="PS52004"/>
    </source>
</evidence>
<dbReference type="SMART" id="SM00823">
    <property type="entry name" value="PKS_PP"/>
    <property type="match status" value="1"/>
</dbReference>
<dbReference type="InterPro" id="IPR036291">
    <property type="entry name" value="NAD(P)-bd_dom_sf"/>
</dbReference>
<dbReference type="InterPro" id="IPR050091">
    <property type="entry name" value="PKS_NRPS_Biosynth_Enz"/>
</dbReference>
<dbReference type="Pfam" id="PF16197">
    <property type="entry name" value="KAsynt_C_assoc"/>
    <property type="match status" value="1"/>
</dbReference>
<dbReference type="PANTHER" id="PTHR43775">
    <property type="entry name" value="FATTY ACID SYNTHASE"/>
    <property type="match status" value="1"/>
</dbReference>
<reference evidence="9" key="2">
    <citation type="submission" date="2017-12" db="EMBL/GenBank/DDBJ databases">
        <title>Genome Sequencing Reveals a Rich Biosynthetic Potential.</title>
        <authorList>
            <person name="Bertrand R.L."/>
            <person name="Abdel-Hameed M.E."/>
            <person name="Sorensen J.L."/>
        </authorList>
    </citation>
    <scope>NUCLEOTIDE SEQUENCE</scope>
</reference>
<dbReference type="SMART" id="SM00827">
    <property type="entry name" value="PKS_AT"/>
    <property type="match status" value="1"/>
</dbReference>
<accession>A0A1Z1CJ53</accession>
<dbReference type="Gene3D" id="3.40.366.10">
    <property type="entry name" value="Malonyl-Coenzyme A Acyl Carrier Protein, domain 2"/>
    <property type="match status" value="1"/>
</dbReference>
<evidence type="ECO:0000313" key="8">
    <source>
        <dbReference type="EMBL" id="ANM86379.1"/>
    </source>
</evidence>
<dbReference type="EMBL" id="KX264252">
    <property type="protein sequence ID" value="ANM86379.1"/>
    <property type="molecule type" value="Genomic_DNA"/>
</dbReference>
<evidence type="ECO:0000313" key="9">
    <source>
        <dbReference type="EMBL" id="AUW31191.1"/>
    </source>
</evidence>
<keyword evidence="2" id="KW-0597">Phosphoprotein</keyword>
<feature type="region of interest" description="C-terminal hotdog fold" evidence="5">
    <location>
        <begin position="1064"/>
        <end position="1195"/>
    </location>
</feature>
<dbReference type="InterPro" id="IPR014031">
    <property type="entry name" value="Ketoacyl_synth_C"/>
</dbReference>
<comment type="caution">
    <text evidence="5">Lacks conserved residue(s) required for the propagation of feature annotation.</text>
</comment>
<dbReference type="GO" id="GO:0004315">
    <property type="term" value="F:3-oxoacyl-[acyl-carrier-protein] synthase activity"/>
    <property type="evidence" value="ECO:0007669"/>
    <property type="project" value="InterPro"/>
</dbReference>
<dbReference type="GO" id="GO:0004312">
    <property type="term" value="F:fatty acid synthase activity"/>
    <property type="evidence" value="ECO:0007669"/>
    <property type="project" value="TreeGrafter"/>
</dbReference>
<dbReference type="InterPro" id="IPR057326">
    <property type="entry name" value="KR_dom"/>
</dbReference>
<dbReference type="InterPro" id="IPR032821">
    <property type="entry name" value="PKS_assoc"/>
</dbReference>
<evidence type="ECO:0000259" key="7">
    <source>
        <dbReference type="PROSITE" id="PS52019"/>
    </source>
</evidence>
<dbReference type="InterPro" id="IPR014043">
    <property type="entry name" value="Acyl_transferase_dom"/>
</dbReference>
<dbReference type="PANTHER" id="PTHR43775:SF37">
    <property type="entry name" value="SI:DKEY-61P9.11"/>
    <property type="match status" value="1"/>
</dbReference>
<dbReference type="SUPFAM" id="SSF55048">
    <property type="entry name" value="Probable ACP-binding domain of malonyl-CoA ACP transacylase"/>
    <property type="match status" value="1"/>
</dbReference>
<dbReference type="PROSITE" id="PS52019">
    <property type="entry name" value="PKS_MFAS_DH"/>
    <property type="match status" value="1"/>
</dbReference>
<dbReference type="InterPro" id="IPR016039">
    <property type="entry name" value="Thiolase-like"/>
</dbReference>
<sequence length="2188" mass="241267">MSQPADNGIAIIGMSCRVAGAQSPPELWDNLVSSKDVQSEITRFNVQGYYHPDGGPRKGLTNVRRAYMLDDDAIDKFDNAFFYITPIEAEAMDPQQRMLLEIAYEAVENAGITLDAFRGTDTAVFAGMEGCDYHTVAARDIDATPRYLATGTSTCMAANRLSYFFDLSGPSMTIDTACSSSMAALHQAVRMLQHGDSKMALVCSAKLILNPDMFPSSSELGFLSPSGKCQSFDEAADGYGRGEGVLALLLKPLDLAIADQDPIRAVIKGTRLNQDGRTQGIAMPSADAQLRNMNSLYQEIDLDPARIQYLEAHGTGTAAGDPIEFSAINAVFGPSRENVEPLVVGSVKSCIGHLEASSALASIIKVTLCLERGMIPPQLHFKHPNPKIDFRCARIPNSVLPWQLVTRGMRVAAVNTFGAGGTNGHAVLETAPKAPLQRRYIGSRPFLFKVSAADDGSLRQFCSKLAAYIERCSPNLQDLAYTLLSRRSTLRKSIFFISRTHNNTVKALRESTSTILTTNSKHSTKTVFLFTGQGAQWPQMGMSLVRNSPLFLAVMRECDRHLSELSDKPCWSIIEELLKPQEVSNVHRAEYSQPLCTALQLGLVTLFGSWGLTPDAVIGHSSGEIAAAYTAGSISMRDAIVTSYYRGLVLGAASHDPAGAMCAVGFGHHDAETLIHGYAGRVQIAAVNSATNCTLSGDRDAIKEIVEVLVQKKTFCRELRVDHAYHSHHMQPLAPQYQERLSNAGVGLQPGSAQCQMFSSVTGGDIEPSELTCSYWVNNMTSTVRFSAAIEKCMHESPLDTAFIELGPHPALRGPALEVLRTLGRDNADHFQTCTRGEDDLESLLRSAGSMIAADVPLNTPKINAQEVVNGLECHHVVGSVLNDIPSYQWNHSNAFWSESRISRNVRFRKFPRHELLGSRYVDDIAARPCWRNQLMLKEVTWLQKLQASGTQEVPPVVFILMASEASRQLSVVHDWHSSSLTLRDISFKGPLPMSNFKDADTVLEVQLVSSQSSDDPGVYTFDIFAATPGTEETWVRHCSGRFGWPLNFKEIYLSNPAMIDHDHSLLAMALAFYPGMNDHLTTLRINQSGCSGKFMSRLNEVENYLMDPLVLKAILGLPPISLLRSRLPAKYRVSNIRSVSISGQIHESDEGNFAIAIQSTFNYTFECNIWIRQGDCQLVIEGLKYETCELIMHHSPLTSLFFQPKILSDITSVSNASAMTLDEMVRLVTHKWPMSDVVIDAIPEASIRKVLEAFNMLTPGTRSYCRSVQCVGRPVENVPEAVRFFHGLDSVAEGHILFLHKPLPASQLLKKLHPAGLLCAPQLPEAAELDRCLDFLGTVSGLDSVLWSLWRKTACSTEEPQKRNITLFATDLDWLATPAFSNAKHISLEPASIANFCQGGVVDTFDAVVVDQPDNSVITTWAGKDLMPWLQILLECADSILWVTTPSKTNPSTKVAGSLLRTLQCERPSLKVQWLVLEDLQDGLDRDCYERVEQAYREVVKASNEILVQVRPESEDARILRYYPDDELSANVGMLPPKRWQVPLGDRDYSLEFCMPGEPVIMSTNPDIGRWREDGIVGVRVKASVVDIKDVHLFDSRDNNLESPLEYGLFFAGKVMHGSTDSTPERHVVGWHPLHLHRKEVEWLDSYCDIDSADSAPAEAASAYAATAVACCIIDGVGRVRSGEMVSVGFEGPLREAIEEICANVGAVMTKTSSRSDVDFSVTFDNGTGLLVNEKQVEVARYLESSRGKHMVRYYWRKSTQRAMSIKTFELRDVHEAFRSAHQPCSAVLLHQNAPDVTNHVPIYTKPSRLFSTDGEYIVIGGLGGLGRYICSWMVEYGAKHITILSRSGLKTSEAKETVAKLRASGASVTVNKADACDPSLIKQAFSHAREKRPIKGVIHLAMLLADAPMATMTGDEWDRALRVKVDSSWILHKETLQDSLDFFILFSSIASVLGNRNQGNYNVANTYLNALAEYRQTLDLPGISIALGAMTDIGVLHDLSKPDILPVLTRSGLTHLTCQHLGKIMEAAIHESPRRDRSLIVTGLEMFEREADGSLAGHTEPLFWTELPEFGHLQKYIAGDRVSDAAGRSQRLTLRDKLVQLDKDSMKMAMTESFLAFLSRLLGFGADTYDPQQMLTMYGIDSLNGVACQYWFHKEFEVDVPVAKILGGASIAEIVEHAVKAFSDKS</sequence>
<dbReference type="GO" id="GO:0044550">
    <property type="term" value="P:secondary metabolite biosynthetic process"/>
    <property type="evidence" value="ECO:0007669"/>
    <property type="project" value="UniProtKB-ARBA"/>
</dbReference>
<dbReference type="InterPro" id="IPR001227">
    <property type="entry name" value="Ac_transferase_dom_sf"/>
</dbReference>
<organism evidence="8">
    <name type="scientific">Cladonia uncialis subsp. uncialis</name>
    <dbReference type="NCBI Taxonomy" id="180999"/>
    <lineage>
        <taxon>Eukaryota</taxon>
        <taxon>Fungi</taxon>
        <taxon>Dikarya</taxon>
        <taxon>Ascomycota</taxon>
        <taxon>Pezizomycotina</taxon>
        <taxon>Lecanoromycetes</taxon>
        <taxon>OSLEUM clade</taxon>
        <taxon>Lecanoromycetidae</taxon>
        <taxon>Lecanorales</taxon>
        <taxon>Lecanorineae</taxon>
        <taxon>Cladoniaceae</taxon>
        <taxon>Cladonia</taxon>
    </lineage>
</organism>
<evidence type="ECO:0000256" key="2">
    <source>
        <dbReference type="ARBA" id="ARBA00022553"/>
    </source>
</evidence>
<dbReference type="InterPro" id="IPR020841">
    <property type="entry name" value="PKS_Beta-ketoAc_synthase_dom"/>
</dbReference>
<dbReference type="GO" id="GO:0006633">
    <property type="term" value="P:fatty acid biosynthetic process"/>
    <property type="evidence" value="ECO:0007669"/>
    <property type="project" value="InterPro"/>
</dbReference>
<dbReference type="SUPFAM" id="SSF51735">
    <property type="entry name" value="NAD(P)-binding Rossmann-fold domains"/>
    <property type="match status" value="1"/>
</dbReference>
<proteinExistence type="predicted"/>
<gene>
    <name evidence="8" type="primary">r-pks-17</name>
</gene>
<dbReference type="InterPro" id="IPR036736">
    <property type="entry name" value="ACP-like_sf"/>
</dbReference>
<dbReference type="SUPFAM" id="SSF52151">
    <property type="entry name" value="FabD/lysophospholipase-like"/>
    <property type="match status" value="1"/>
</dbReference>
<keyword evidence="3" id="KW-0808">Transferase</keyword>
<dbReference type="InterPro" id="IPR042104">
    <property type="entry name" value="PKS_dehydratase_sf"/>
</dbReference>
<dbReference type="SMART" id="SM00826">
    <property type="entry name" value="PKS_DH"/>
    <property type="match status" value="1"/>
</dbReference>
<dbReference type="InterPro" id="IPR016036">
    <property type="entry name" value="Malonyl_transacylase_ACP-bd"/>
</dbReference>
<dbReference type="Pfam" id="PF02801">
    <property type="entry name" value="Ketoacyl-synt_C"/>
    <property type="match status" value="1"/>
</dbReference>
<dbReference type="InterPro" id="IPR020806">
    <property type="entry name" value="PKS_PP-bd"/>
</dbReference>
<dbReference type="GO" id="GO:0031177">
    <property type="term" value="F:phosphopantetheine binding"/>
    <property type="evidence" value="ECO:0007669"/>
    <property type="project" value="InterPro"/>
</dbReference>
<dbReference type="Pfam" id="PF00109">
    <property type="entry name" value="ketoacyl-synt"/>
    <property type="match status" value="1"/>
</dbReference>
<dbReference type="Pfam" id="PF08659">
    <property type="entry name" value="KR"/>
    <property type="match status" value="1"/>
</dbReference>
<feature type="region of interest" description="N-terminal hotdog fold" evidence="5">
    <location>
        <begin position="914"/>
        <end position="1050"/>
    </location>
</feature>
<dbReference type="Pfam" id="PF00698">
    <property type="entry name" value="Acyl_transf_1"/>
    <property type="match status" value="1"/>
</dbReference>
<dbReference type="Gene3D" id="3.30.70.3290">
    <property type="match status" value="1"/>
</dbReference>
<dbReference type="InterPro" id="IPR020807">
    <property type="entry name" value="PKS_DH"/>
</dbReference>
<dbReference type="EMBL" id="MG777496">
    <property type="protein sequence ID" value="AUW31191.1"/>
    <property type="molecule type" value="Genomic_DNA"/>
</dbReference>
<dbReference type="Gene3D" id="3.40.50.720">
    <property type="entry name" value="NAD(P)-binding Rossmann-like Domain"/>
    <property type="match status" value="1"/>
</dbReference>
<evidence type="ECO:0000256" key="5">
    <source>
        <dbReference type="PROSITE-ProRule" id="PRU01363"/>
    </source>
</evidence>
<dbReference type="PROSITE" id="PS52004">
    <property type="entry name" value="KS3_2"/>
    <property type="match status" value="1"/>
</dbReference>
<feature type="domain" description="Ketosynthase family 3 (KS3)" evidence="6">
    <location>
        <begin position="6"/>
        <end position="430"/>
    </location>
</feature>
<evidence type="ECO:0000256" key="4">
    <source>
        <dbReference type="ARBA" id="ARBA00023268"/>
    </source>
</evidence>
<dbReference type="SUPFAM" id="SSF47336">
    <property type="entry name" value="ACP-like"/>
    <property type="match status" value="1"/>
</dbReference>
<dbReference type="InterPro" id="IPR014030">
    <property type="entry name" value="Ketoacyl_synth_N"/>
</dbReference>
<keyword evidence="1" id="KW-0596">Phosphopantetheine</keyword>
<evidence type="ECO:0000256" key="3">
    <source>
        <dbReference type="ARBA" id="ARBA00022679"/>
    </source>
</evidence>
<dbReference type="InterPro" id="IPR016035">
    <property type="entry name" value="Acyl_Trfase/lysoPLipase"/>
</dbReference>
<dbReference type="InterPro" id="IPR018201">
    <property type="entry name" value="Ketoacyl_synth_AS"/>
</dbReference>
<feature type="domain" description="PKS/mFAS DH" evidence="7">
    <location>
        <begin position="914"/>
        <end position="1195"/>
    </location>
</feature>
<evidence type="ECO:0000256" key="1">
    <source>
        <dbReference type="ARBA" id="ARBA00022450"/>
    </source>
</evidence>
<dbReference type="CDD" id="cd00833">
    <property type="entry name" value="PKS"/>
    <property type="match status" value="1"/>
</dbReference>
<dbReference type="SMART" id="SM00825">
    <property type="entry name" value="PKS_KS"/>
    <property type="match status" value="1"/>
</dbReference>
<reference evidence="8" key="1">
    <citation type="submission" date="2016-05" db="EMBL/GenBank/DDBJ databases">
        <title>Lichen genome sequencing reveals its rich biosynthetic potential.</title>
        <authorList>
            <person name="Bertrand R.L."/>
            <person name="Abdel-Hameed M."/>
            <person name="Sorensen J.L."/>
        </authorList>
    </citation>
    <scope>NUCLEOTIDE SEQUENCE</scope>
</reference>
<dbReference type="Gene3D" id="3.40.47.10">
    <property type="match status" value="1"/>
</dbReference>
<dbReference type="InterPro" id="IPR013968">
    <property type="entry name" value="PKS_KR"/>
</dbReference>
<dbReference type="SUPFAM" id="SSF53901">
    <property type="entry name" value="Thiolase-like"/>
    <property type="match status" value="1"/>
</dbReference>
<name>A0A1Z1CJ53_CLAUC</name>
<dbReference type="SMART" id="SM00822">
    <property type="entry name" value="PKS_KR"/>
    <property type="match status" value="1"/>
</dbReference>
<keyword evidence="4" id="KW-0511">Multifunctional enzyme</keyword>
<dbReference type="Gene3D" id="3.10.129.110">
    <property type="entry name" value="Polyketide synthase dehydratase"/>
    <property type="match status" value="1"/>
</dbReference>
<protein>
    <submittedName>
        <fullName evidence="8">Putative type I PKS</fullName>
    </submittedName>
</protein>
<dbReference type="InterPro" id="IPR049900">
    <property type="entry name" value="PKS_mFAS_DH"/>
</dbReference>
<dbReference type="PROSITE" id="PS00606">
    <property type="entry name" value="KS3_1"/>
    <property type="match status" value="1"/>
</dbReference>